<evidence type="ECO:0000259" key="1">
    <source>
        <dbReference type="PROSITE" id="PS51384"/>
    </source>
</evidence>
<name>A0ABQ2NAK2_9ACTN</name>
<reference evidence="3" key="1">
    <citation type="journal article" date="2019" name="Int. J. Syst. Evol. Microbiol.">
        <title>The Global Catalogue of Microorganisms (GCM) 10K type strain sequencing project: providing services to taxonomists for standard genome sequencing and annotation.</title>
        <authorList>
            <consortium name="The Broad Institute Genomics Platform"/>
            <consortium name="The Broad Institute Genome Sequencing Center for Infectious Disease"/>
            <person name="Wu L."/>
            <person name="Ma J."/>
        </authorList>
    </citation>
    <scope>NUCLEOTIDE SEQUENCE [LARGE SCALE GENOMIC DNA]</scope>
    <source>
        <strain evidence="3">CGMCC 4.7371</strain>
    </source>
</reference>
<dbReference type="Pfam" id="PF04954">
    <property type="entry name" value="SIP"/>
    <property type="match status" value="1"/>
</dbReference>
<dbReference type="PANTHER" id="PTHR30157:SF0">
    <property type="entry name" value="NADPH-DEPENDENT FERRIC-CHELATE REDUCTASE"/>
    <property type="match status" value="1"/>
</dbReference>
<dbReference type="Gene3D" id="3.40.50.80">
    <property type="entry name" value="Nucleotide-binding domain of ferredoxin-NADP reductase (FNR) module"/>
    <property type="match status" value="1"/>
</dbReference>
<dbReference type="InterPro" id="IPR039374">
    <property type="entry name" value="SIP_fam"/>
</dbReference>
<evidence type="ECO:0000313" key="3">
    <source>
        <dbReference type="Proteomes" id="UP000655410"/>
    </source>
</evidence>
<dbReference type="InterPro" id="IPR017938">
    <property type="entry name" value="Riboflavin_synthase-like_b-brl"/>
</dbReference>
<dbReference type="PROSITE" id="PS51384">
    <property type="entry name" value="FAD_FR"/>
    <property type="match status" value="1"/>
</dbReference>
<dbReference type="InterPro" id="IPR039261">
    <property type="entry name" value="FNR_nucleotide-bd"/>
</dbReference>
<dbReference type="InterPro" id="IPR017927">
    <property type="entry name" value="FAD-bd_FR_type"/>
</dbReference>
<gene>
    <name evidence="2" type="ORF">GCM10011584_22680</name>
</gene>
<dbReference type="InterPro" id="IPR013113">
    <property type="entry name" value="SIP_FAD-bd"/>
</dbReference>
<dbReference type="SUPFAM" id="SSF63380">
    <property type="entry name" value="Riboflavin synthase domain-like"/>
    <property type="match status" value="1"/>
</dbReference>
<dbReference type="CDD" id="cd06193">
    <property type="entry name" value="siderophore_interacting"/>
    <property type="match status" value="1"/>
</dbReference>
<organism evidence="2 3">
    <name type="scientific">Nocardioides phosphati</name>
    <dbReference type="NCBI Taxonomy" id="1867775"/>
    <lineage>
        <taxon>Bacteria</taxon>
        <taxon>Bacillati</taxon>
        <taxon>Actinomycetota</taxon>
        <taxon>Actinomycetes</taxon>
        <taxon>Propionibacteriales</taxon>
        <taxon>Nocardioidaceae</taxon>
        <taxon>Nocardioides</taxon>
    </lineage>
</organism>
<proteinExistence type="predicted"/>
<protein>
    <submittedName>
        <fullName evidence="2">Siderophore-interacting protein</fullName>
    </submittedName>
</protein>
<evidence type="ECO:0000313" key="2">
    <source>
        <dbReference type="EMBL" id="GGO90573.1"/>
    </source>
</evidence>
<sequence length="320" mass="33844">MSTQVAPALPMTLTEVRVAAVEQLSPSFVRVELASPDLADFGVEGQPLLDQRIKLVFPNAAGALPDVAEVVEEGFAAWLQRPAAARGQVRTYTVRSVVGSGRQTRVVVDIVVHEPPCGPGSTWARSAVVGDRLLLLGPRRGFPYGGIEFAPHAGAQELLLVGDETALPAVAAILADLPETAVGRAFLEVPVAEDIQDLVAPPGMAVTWLPREGAEHGTRILAAAGERLAVRAAAEPASLALAADDEIDPDLWETPEYSSSGEELARGGADGKVLPGVYAWIAGESAMVTSLRRYLVNEVGLDRSQVAFMGYWRRGVAMRG</sequence>
<feature type="domain" description="FAD-binding FR-type" evidence="1">
    <location>
        <begin position="11"/>
        <end position="145"/>
    </location>
</feature>
<dbReference type="InterPro" id="IPR007037">
    <property type="entry name" value="SIP_rossman_dom"/>
</dbReference>
<dbReference type="Pfam" id="PF08021">
    <property type="entry name" value="FAD_binding_9"/>
    <property type="match status" value="1"/>
</dbReference>
<comment type="caution">
    <text evidence="2">The sequence shown here is derived from an EMBL/GenBank/DDBJ whole genome shotgun (WGS) entry which is preliminary data.</text>
</comment>
<accession>A0ABQ2NAK2</accession>
<dbReference type="PANTHER" id="PTHR30157">
    <property type="entry name" value="FERRIC REDUCTASE, NADPH-DEPENDENT"/>
    <property type="match status" value="1"/>
</dbReference>
<keyword evidence="3" id="KW-1185">Reference proteome</keyword>
<dbReference type="Gene3D" id="2.40.30.10">
    <property type="entry name" value="Translation factors"/>
    <property type="match status" value="1"/>
</dbReference>
<dbReference type="Proteomes" id="UP000655410">
    <property type="component" value="Unassembled WGS sequence"/>
</dbReference>
<dbReference type="RefSeq" id="WP_229662819.1">
    <property type="nucleotide sequence ID" value="NZ_BMNI01000005.1"/>
</dbReference>
<dbReference type="EMBL" id="BMNI01000005">
    <property type="protein sequence ID" value="GGO90573.1"/>
    <property type="molecule type" value="Genomic_DNA"/>
</dbReference>